<protein>
    <submittedName>
        <fullName evidence="1">Uncharacterized protein fnq22</fullName>
    </submittedName>
</protein>
<organism evidence="1">
    <name type="scientific">Streptomyces virginiae</name>
    <name type="common">Streptomyces cinnamonensis</name>
    <dbReference type="NCBI Taxonomy" id="1961"/>
    <lineage>
        <taxon>Bacteria</taxon>
        <taxon>Bacillati</taxon>
        <taxon>Actinomycetota</taxon>
        <taxon>Actinomycetes</taxon>
        <taxon>Kitasatosporales</taxon>
        <taxon>Streptomycetaceae</taxon>
        <taxon>Streptomyces</taxon>
    </lineage>
</organism>
<name>A2AXG1_STRVG</name>
<reference evidence="1" key="1">
    <citation type="journal article" date="2006" name="ChemBioChem">
        <title>A gene cluster for prenylated naphthoquinone and prenylated phenazine biosynthesis in Streptomyces cinnamonensis DSM 1042.</title>
        <authorList>
            <person name="Haagen Y."/>
            <person name="Gluck K."/>
            <person name="Fay K."/>
            <person name="Kammerer B."/>
            <person name="Gust B."/>
            <person name="Heide L."/>
        </authorList>
    </citation>
    <scope>NUCLEOTIDE SEQUENCE</scope>
    <source>
        <strain evidence="1">DSM 1042</strain>
    </source>
</reference>
<proteinExistence type="predicted"/>
<evidence type="ECO:0000313" key="1">
    <source>
        <dbReference type="EMBL" id="CAL34100.1"/>
    </source>
</evidence>
<accession>A2AXG1</accession>
<sequence>MKEIQLEFHSCPRNHAQEVPAAAGSVLCIPCIEQLERNLRTLPGLHQEGLHHILSTSRRRNPTKVSGSRRRDHLNISALDARNNISGLLESWSCFVSEKLGASAPGRSVPHLACFLIRHLEWLTAQPPAAEFADEVESLQMESLRAIDPESDDHDAPVIGCVVDDCPGTINTSPRHTKAVRGRIGCTSGHSWEMRELLSIRHLMERQRKDAA</sequence>
<dbReference type="AlphaFoldDB" id="A2AXG1"/>
<gene>
    <name evidence="1" type="primary">fnq22</name>
</gene>
<dbReference type="EMBL" id="AM384985">
    <property type="protein sequence ID" value="CAL34100.1"/>
    <property type="molecule type" value="Genomic_DNA"/>
</dbReference>